<protein>
    <submittedName>
        <fullName evidence="1">Uncharacterized protein</fullName>
    </submittedName>
</protein>
<dbReference type="Proteomes" id="UP000729402">
    <property type="component" value="Unassembled WGS sequence"/>
</dbReference>
<accession>A0A8J5S0W1</accession>
<comment type="caution">
    <text evidence="1">The sequence shown here is derived from an EMBL/GenBank/DDBJ whole genome shotgun (WGS) entry which is preliminary data.</text>
</comment>
<name>A0A8J5S0W1_ZIZPA</name>
<keyword evidence="2" id="KW-1185">Reference proteome</keyword>
<evidence type="ECO:0000313" key="1">
    <source>
        <dbReference type="EMBL" id="KAG8061303.1"/>
    </source>
</evidence>
<proteinExistence type="predicted"/>
<organism evidence="1 2">
    <name type="scientific">Zizania palustris</name>
    <name type="common">Northern wild rice</name>
    <dbReference type="NCBI Taxonomy" id="103762"/>
    <lineage>
        <taxon>Eukaryota</taxon>
        <taxon>Viridiplantae</taxon>
        <taxon>Streptophyta</taxon>
        <taxon>Embryophyta</taxon>
        <taxon>Tracheophyta</taxon>
        <taxon>Spermatophyta</taxon>
        <taxon>Magnoliopsida</taxon>
        <taxon>Liliopsida</taxon>
        <taxon>Poales</taxon>
        <taxon>Poaceae</taxon>
        <taxon>BOP clade</taxon>
        <taxon>Oryzoideae</taxon>
        <taxon>Oryzeae</taxon>
        <taxon>Zizaniinae</taxon>
        <taxon>Zizania</taxon>
    </lineage>
</organism>
<reference evidence="1" key="2">
    <citation type="submission" date="2021-02" db="EMBL/GenBank/DDBJ databases">
        <authorList>
            <person name="Kimball J.A."/>
            <person name="Haas M.W."/>
            <person name="Macchietto M."/>
            <person name="Kono T."/>
            <person name="Duquette J."/>
            <person name="Shao M."/>
        </authorList>
    </citation>
    <scope>NUCLEOTIDE SEQUENCE</scope>
    <source>
        <tissue evidence="1">Fresh leaf tissue</tissue>
    </source>
</reference>
<gene>
    <name evidence="1" type="ORF">GUJ93_ZPchr0003g18066</name>
</gene>
<evidence type="ECO:0000313" key="2">
    <source>
        <dbReference type="Proteomes" id="UP000729402"/>
    </source>
</evidence>
<reference evidence="1" key="1">
    <citation type="journal article" date="2021" name="bioRxiv">
        <title>Whole Genome Assembly and Annotation of Northern Wild Rice, Zizania palustris L., Supports a Whole Genome Duplication in the Zizania Genus.</title>
        <authorList>
            <person name="Haas M."/>
            <person name="Kono T."/>
            <person name="Macchietto M."/>
            <person name="Millas R."/>
            <person name="McGilp L."/>
            <person name="Shao M."/>
            <person name="Duquette J."/>
            <person name="Hirsch C.N."/>
            <person name="Kimball J."/>
        </authorList>
    </citation>
    <scope>NUCLEOTIDE SEQUENCE</scope>
    <source>
        <tissue evidence="1">Fresh leaf tissue</tissue>
    </source>
</reference>
<dbReference type="AlphaFoldDB" id="A0A8J5S0W1"/>
<dbReference type="EMBL" id="JAAALK010000286">
    <property type="protein sequence ID" value="KAG8061303.1"/>
    <property type="molecule type" value="Genomic_DNA"/>
</dbReference>
<sequence>MCLPRAAAVAVAAAPPLAVAPPHAILFLSASPRHPERSMAPPVAPDRLRLPSSVHRSGRRFPTAALSVRFALLRVSPTVSPLSRQIVGACVDRPVRVVARGRGEVFSASWGCARSLPGRNTGTSLPSGN</sequence>